<dbReference type="Pfam" id="PF13302">
    <property type="entry name" value="Acetyltransf_3"/>
    <property type="match status" value="1"/>
</dbReference>
<evidence type="ECO:0000313" key="2">
    <source>
        <dbReference type="EMBL" id="KTD25721.1"/>
    </source>
</evidence>
<name>A0A0W0W0E7_9GAMM</name>
<dbReference type="OrthoDB" id="9801656at2"/>
<dbReference type="AlphaFoldDB" id="A0A0W0W0E7"/>
<organism evidence="2 3">
    <name type="scientific">Legionella lansingensis</name>
    <dbReference type="NCBI Taxonomy" id="45067"/>
    <lineage>
        <taxon>Bacteria</taxon>
        <taxon>Pseudomonadati</taxon>
        <taxon>Pseudomonadota</taxon>
        <taxon>Gammaproteobacteria</taxon>
        <taxon>Legionellales</taxon>
        <taxon>Legionellaceae</taxon>
        <taxon>Legionella</taxon>
    </lineage>
</organism>
<dbReference type="GO" id="GO:0016747">
    <property type="term" value="F:acyltransferase activity, transferring groups other than amino-acyl groups"/>
    <property type="evidence" value="ECO:0007669"/>
    <property type="project" value="InterPro"/>
</dbReference>
<dbReference type="STRING" id="45067.Llan_0111"/>
<dbReference type="InterPro" id="IPR000182">
    <property type="entry name" value="GNAT_dom"/>
</dbReference>
<keyword evidence="2" id="KW-0808">Transferase</keyword>
<accession>A0A0W0W0E7</accession>
<dbReference type="InterPro" id="IPR051531">
    <property type="entry name" value="N-acetyltransferase"/>
</dbReference>
<evidence type="ECO:0000259" key="1">
    <source>
        <dbReference type="PROSITE" id="PS51186"/>
    </source>
</evidence>
<dbReference type="InterPro" id="IPR016181">
    <property type="entry name" value="Acyl_CoA_acyltransferase"/>
</dbReference>
<keyword evidence="3" id="KW-1185">Reference proteome</keyword>
<dbReference type="eggNOG" id="COG1670">
    <property type="taxonomic scope" value="Bacteria"/>
</dbReference>
<sequence length="192" mass="22319">MNILSTERIVIREWQDSDLLPFALMNADSKVMKYFPARLTEQETRAMVERIQAHIQRHGFGLWAAELKATKEFIGFIGLNVPSFTAHFTPCVEIGWRLARSFWGQGLATEGGKAVLDYAFDKLHVQEIVSFTSERNKRSQRVMQKIGLSHDKKDDFHHPNLPIEHPLSWHVLYRLLQKDWQTRQSSMTNDVL</sequence>
<dbReference type="Gene3D" id="3.40.630.30">
    <property type="match status" value="1"/>
</dbReference>
<proteinExistence type="predicted"/>
<dbReference type="RefSeq" id="WP_028374418.1">
    <property type="nucleotide sequence ID" value="NZ_CAAAJD010000011.1"/>
</dbReference>
<feature type="domain" description="N-acetyltransferase" evidence="1">
    <location>
        <begin position="9"/>
        <end position="168"/>
    </location>
</feature>
<dbReference type="PANTHER" id="PTHR43792">
    <property type="entry name" value="GNAT FAMILY, PUTATIVE (AFU_ORTHOLOGUE AFUA_3G00765)-RELATED-RELATED"/>
    <property type="match status" value="1"/>
</dbReference>
<reference evidence="2 3" key="1">
    <citation type="submission" date="2015-11" db="EMBL/GenBank/DDBJ databases">
        <title>Genomic analysis of 38 Legionella species identifies large and diverse effector repertoires.</title>
        <authorList>
            <person name="Burstein D."/>
            <person name="Amaro F."/>
            <person name="Zusman T."/>
            <person name="Lifshitz Z."/>
            <person name="Cohen O."/>
            <person name="Gilbert J.A."/>
            <person name="Pupko T."/>
            <person name="Shuman H.A."/>
            <person name="Segal G."/>
        </authorList>
    </citation>
    <scope>NUCLEOTIDE SEQUENCE [LARGE SCALE GENOMIC DNA]</scope>
    <source>
        <strain evidence="2 3">ATCC 49751</strain>
    </source>
</reference>
<comment type="caution">
    <text evidence="2">The sequence shown here is derived from an EMBL/GenBank/DDBJ whole genome shotgun (WGS) entry which is preliminary data.</text>
</comment>
<dbReference type="PATRIC" id="fig|45067.4.peg.114"/>
<protein>
    <submittedName>
        <fullName evidence="2">Acetyltransferase</fullName>
    </submittedName>
</protein>
<dbReference type="PROSITE" id="PS51186">
    <property type="entry name" value="GNAT"/>
    <property type="match status" value="1"/>
</dbReference>
<evidence type="ECO:0000313" key="3">
    <source>
        <dbReference type="Proteomes" id="UP000054869"/>
    </source>
</evidence>
<gene>
    <name evidence="2" type="ORF">Llan_0111</name>
</gene>
<dbReference type="PANTHER" id="PTHR43792:SF1">
    <property type="entry name" value="N-ACETYLTRANSFERASE DOMAIN-CONTAINING PROTEIN"/>
    <property type="match status" value="1"/>
</dbReference>
<dbReference type="SUPFAM" id="SSF55729">
    <property type="entry name" value="Acyl-CoA N-acyltransferases (Nat)"/>
    <property type="match status" value="1"/>
</dbReference>
<dbReference type="Proteomes" id="UP000054869">
    <property type="component" value="Unassembled WGS sequence"/>
</dbReference>
<dbReference type="EMBL" id="LNYI01000003">
    <property type="protein sequence ID" value="KTD25721.1"/>
    <property type="molecule type" value="Genomic_DNA"/>
</dbReference>